<dbReference type="FunFam" id="1.10.340.70:FF:000003">
    <property type="entry name" value="Protein CBG25708"/>
    <property type="match status" value="1"/>
</dbReference>
<keyword evidence="4" id="KW-0808">Transferase</keyword>
<dbReference type="CDD" id="cd09274">
    <property type="entry name" value="RNase_HI_RT_Ty3"/>
    <property type="match status" value="1"/>
</dbReference>
<sequence>MTLSAPFPNLFLPAPGDPAIPFKTWERMFQNYLLVIDVEGQEWSEARKRALLLHCLGTEGQRIFYTLPETGDTMAAAITALHAHFTPKLNVVMERHTFRKRTQQAGESIIQYVAALRELSSTCEFTNADDMIRDQLVESVTNPRIRERLLLQDKLTLADAVTIAQQVESAGEHAKAISNTQNFPVQTVNVQRNAKVHGRGAGGSKNRTAGARSNASFTSPRTVTSRTCFRCGSDKHLANAVECPAAKVICKICKKKGHFARVCRSTQTHTVHEVLMPEYTLLLLQESDVSAKLHCTVQVEAGAVQRPVTLTVDTGASVSVLPKSMYDDYFGEVPLQPPAACLVTYSRTPIHVIGCLHATVVKDCRKCSVNFYVVDKGTALMGMDLITALNLCIKGDTILPDHATTSTFHSSEPVLQLSTQVDTPSVGCVEGFMHKVKVSDSVMPVRQKLRRLPFSVRKAVSAELDRLLLAGVIERIDASPWVSPIVVTMKKTGGIRMCVDLREPNKAVIIDSYPLPHMEELLTALAGSTMFSTIDLESAYHQVPLHPESRDLTAFITHEGLFRFCRVPYGLASAPSVFQKMMECILKGVPNVQNYLDDVICFGRTAAEHDIALNTVLSRLKEAGLRLNEQKCQIRQKSLRFLGHLVTAQGVQPDTEHLQAIVQAPAPKDASSLRSFLGMLSWYNKFIPNYATVVEPLRACLRQEGPFQWSEETENCFVTLKKLLVASPALALYDPNLPSIISTDASDYGLGAVFTQIHPDNTERTVAFASRSLTQTERKYATVEKEALACVWAVEKWRTYLWGRKFTLRTDHQALTTLLCTKGADRAGMRIARWAARLLCFNYDVVYRAGLLNCTADCLSRLPLPSTTDMDMDAEPELVALLSMSLTSVTPKEFECASMACSELSALRAQIEKGWPASAKALDSSLQAYFKMRHELCVMNNLVFRGSRLVVPVALRRTMVTLAHENHQGIVRTKQRLRELYWFPGIDAMVQTQIATCSLCQESDRTAKITASPLQPVPLPDSPWLKLGLDIVGPFETAAYDCRYAITLIDYYSKWPEVAFTPSITTPVVIGFLNSVFSRHGNPECLVTDNGPQLISSGFIAFLDERNIAHTKTSVYHPAANGAVERFNKVLKDCVQMAILQKKPWKQAVLDFLQTYRSTPHAMTGVSPFELLYGRKMRTKLTVFTSHSSHIRDQEVRQRVSIRQHKMKQYSDAKRGAQVSTFQVGNKVRIRKPTHVPKGYSKFTRPVEIEKQVGPSTYRLADGRLWHSSHLSLVPEVLKPTSDQSAVDVSVGNVPNTEQSTERRSGRQCKPPLWLKDYETT</sequence>
<dbReference type="PROSITE" id="PS50878">
    <property type="entry name" value="RT_POL"/>
    <property type="match status" value="1"/>
</dbReference>
<dbReference type="SUPFAM" id="SSF57756">
    <property type="entry name" value="Retrovirus zinc finger-like domains"/>
    <property type="match status" value="1"/>
</dbReference>
<dbReference type="PANTHER" id="PTHR37984">
    <property type="entry name" value="PROTEIN CBG26694"/>
    <property type="match status" value="1"/>
</dbReference>
<dbReference type="GO" id="GO:0015074">
    <property type="term" value="P:DNA integration"/>
    <property type="evidence" value="ECO:0007669"/>
    <property type="project" value="InterPro"/>
</dbReference>
<dbReference type="GO" id="GO:0003676">
    <property type="term" value="F:nucleic acid binding"/>
    <property type="evidence" value="ECO:0007669"/>
    <property type="project" value="InterPro"/>
</dbReference>
<dbReference type="Pfam" id="PF17917">
    <property type="entry name" value="RT_RNaseH"/>
    <property type="match status" value="1"/>
</dbReference>
<keyword evidence="6" id="KW-0540">Nuclease</keyword>
<dbReference type="Proteomes" id="UP000694700">
    <property type="component" value="Unplaced"/>
</dbReference>
<dbReference type="GO" id="GO:0004523">
    <property type="term" value="F:RNA-DNA hybrid ribonuclease activity"/>
    <property type="evidence" value="ECO:0007669"/>
    <property type="project" value="UniProtKB-EC"/>
</dbReference>
<dbReference type="InterPro" id="IPR000477">
    <property type="entry name" value="RT_dom"/>
</dbReference>
<dbReference type="InterPro" id="IPR001584">
    <property type="entry name" value="Integrase_cat-core"/>
</dbReference>
<dbReference type="GO" id="GO:0004190">
    <property type="term" value="F:aspartic-type endopeptidase activity"/>
    <property type="evidence" value="ECO:0007669"/>
    <property type="project" value="InterPro"/>
</dbReference>
<evidence type="ECO:0000259" key="13">
    <source>
        <dbReference type="PROSITE" id="PS50994"/>
    </source>
</evidence>
<evidence type="ECO:0000256" key="3">
    <source>
        <dbReference type="ARBA" id="ARBA00012493"/>
    </source>
</evidence>
<protein>
    <recommendedName>
        <fullName evidence="10">Gypsy retrotransposon integrase-like protein 1</fullName>
        <ecNumber evidence="3">2.7.7.49</ecNumber>
        <ecNumber evidence="2">3.1.26.4</ecNumber>
    </recommendedName>
</protein>
<dbReference type="GO" id="GO:0008270">
    <property type="term" value="F:zinc ion binding"/>
    <property type="evidence" value="ECO:0007669"/>
    <property type="project" value="InterPro"/>
</dbReference>
<dbReference type="Gene3D" id="3.30.70.270">
    <property type="match status" value="2"/>
</dbReference>
<dbReference type="PANTHER" id="PTHR37984:SF15">
    <property type="entry name" value="INTEGRASE CATALYTIC DOMAIN-CONTAINING PROTEIN"/>
    <property type="match status" value="1"/>
</dbReference>
<evidence type="ECO:0000256" key="6">
    <source>
        <dbReference type="ARBA" id="ARBA00022722"/>
    </source>
</evidence>
<keyword evidence="7" id="KW-0255">Endonuclease</keyword>
<dbReference type="InterPro" id="IPR012337">
    <property type="entry name" value="RNaseH-like_sf"/>
</dbReference>
<dbReference type="Gene3D" id="3.30.420.10">
    <property type="entry name" value="Ribonuclease H-like superfamily/Ribonuclease H"/>
    <property type="match status" value="1"/>
</dbReference>
<proteinExistence type="inferred from homology"/>
<evidence type="ECO:0000256" key="9">
    <source>
        <dbReference type="ARBA" id="ARBA00022918"/>
    </source>
</evidence>
<dbReference type="SUPFAM" id="SSF53098">
    <property type="entry name" value="Ribonuclease H-like"/>
    <property type="match status" value="1"/>
</dbReference>
<dbReference type="CDD" id="cd01647">
    <property type="entry name" value="RT_LTR"/>
    <property type="match status" value="1"/>
</dbReference>
<dbReference type="InterPro" id="IPR001969">
    <property type="entry name" value="Aspartic_peptidase_AS"/>
</dbReference>
<evidence type="ECO:0000259" key="12">
    <source>
        <dbReference type="PROSITE" id="PS50878"/>
    </source>
</evidence>
<dbReference type="EC" id="3.1.26.4" evidence="2"/>
<evidence type="ECO:0000313" key="15">
    <source>
        <dbReference type="Proteomes" id="UP000694700"/>
    </source>
</evidence>
<name>A0A8C1SFD1_CYPCA</name>
<evidence type="ECO:0000256" key="8">
    <source>
        <dbReference type="ARBA" id="ARBA00022801"/>
    </source>
</evidence>
<evidence type="ECO:0000256" key="10">
    <source>
        <dbReference type="ARBA" id="ARBA00039658"/>
    </source>
</evidence>
<dbReference type="InterPro" id="IPR036875">
    <property type="entry name" value="Znf_CCHC_sf"/>
</dbReference>
<dbReference type="InterPro" id="IPR036397">
    <property type="entry name" value="RNaseH_sf"/>
</dbReference>
<dbReference type="FunFam" id="3.30.70.270:FF:000020">
    <property type="entry name" value="Transposon Tf2-6 polyprotein-like Protein"/>
    <property type="match status" value="1"/>
</dbReference>
<dbReference type="InterPro" id="IPR050951">
    <property type="entry name" value="Retrovirus_Pol_polyprotein"/>
</dbReference>
<dbReference type="InterPro" id="IPR041588">
    <property type="entry name" value="Integrase_H2C2"/>
</dbReference>
<evidence type="ECO:0000256" key="4">
    <source>
        <dbReference type="ARBA" id="ARBA00022679"/>
    </source>
</evidence>
<dbReference type="InterPro" id="IPR021109">
    <property type="entry name" value="Peptidase_aspartic_dom_sf"/>
</dbReference>
<keyword evidence="8" id="KW-0378">Hydrolase</keyword>
<feature type="domain" description="Integrase catalytic" evidence="13">
    <location>
        <begin position="1019"/>
        <end position="1176"/>
    </location>
</feature>
<dbReference type="Gene3D" id="3.10.10.10">
    <property type="entry name" value="HIV Type 1 Reverse Transcriptase, subunit A, domain 1"/>
    <property type="match status" value="1"/>
</dbReference>
<dbReference type="InterPro" id="IPR043502">
    <property type="entry name" value="DNA/RNA_pol_sf"/>
</dbReference>
<evidence type="ECO:0000256" key="2">
    <source>
        <dbReference type="ARBA" id="ARBA00012180"/>
    </source>
</evidence>
<feature type="region of interest" description="Disordered" evidence="11">
    <location>
        <begin position="196"/>
        <end position="218"/>
    </location>
</feature>
<feature type="region of interest" description="Disordered" evidence="11">
    <location>
        <begin position="1282"/>
        <end position="1321"/>
    </location>
</feature>
<dbReference type="GO" id="GO:0006508">
    <property type="term" value="P:proteolysis"/>
    <property type="evidence" value="ECO:0007669"/>
    <property type="project" value="InterPro"/>
</dbReference>
<dbReference type="Pfam" id="PF17921">
    <property type="entry name" value="Integrase_H2C2"/>
    <property type="match status" value="1"/>
</dbReference>
<dbReference type="GO" id="GO:0003964">
    <property type="term" value="F:RNA-directed DNA polymerase activity"/>
    <property type="evidence" value="ECO:0007669"/>
    <property type="project" value="UniProtKB-KW"/>
</dbReference>
<dbReference type="SUPFAM" id="SSF56672">
    <property type="entry name" value="DNA/RNA polymerases"/>
    <property type="match status" value="1"/>
</dbReference>
<organism evidence="14 15">
    <name type="scientific">Cyprinus carpio</name>
    <name type="common">Common carp</name>
    <dbReference type="NCBI Taxonomy" id="7962"/>
    <lineage>
        <taxon>Eukaryota</taxon>
        <taxon>Metazoa</taxon>
        <taxon>Chordata</taxon>
        <taxon>Craniata</taxon>
        <taxon>Vertebrata</taxon>
        <taxon>Euteleostomi</taxon>
        <taxon>Actinopterygii</taxon>
        <taxon>Neopterygii</taxon>
        <taxon>Teleostei</taxon>
        <taxon>Ostariophysi</taxon>
        <taxon>Cypriniformes</taxon>
        <taxon>Cyprinidae</taxon>
        <taxon>Cyprininae</taxon>
        <taxon>Cyprinus</taxon>
    </lineage>
</organism>
<keyword evidence="5" id="KW-0548">Nucleotidyltransferase</keyword>
<dbReference type="Gene3D" id="2.40.70.10">
    <property type="entry name" value="Acid Proteases"/>
    <property type="match status" value="1"/>
</dbReference>
<dbReference type="Ensembl" id="ENSCCRT00015007564.1">
    <property type="protein sequence ID" value="ENSCCRP00015007271.1"/>
    <property type="gene ID" value="ENSCCRG00015003651.1"/>
</dbReference>
<feature type="domain" description="Reverse transcriptase" evidence="12">
    <location>
        <begin position="469"/>
        <end position="646"/>
    </location>
</feature>
<evidence type="ECO:0000256" key="5">
    <source>
        <dbReference type="ARBA" id="ARBA00022695"/>
    </source>
</evidence>
<feature type="compositionally biased region" description="Polar residues" evidence="11">
    <location>
        <begin position="1282"/>
        <end position="1299"/>
    </location>
</feature>
<evidence type="ECO:0000256" key="7">
    <source>
        <dbReference type="ARBA" id="ARBA00022759"/>
    </source>
</evidence>
<evidence type="ECO:0000256" key="11">
    <source>
        <dbReference type="SAM" id="MobiDB-lite"/>
    </source>
</evidence>
<dbReference type="InterPro" id="IPR043128">
    <property type="entry name" value="Rev_trsase/Diguanyl_cyclase"/>
</dbReference>
<dbReference type="Pfam" id="PF00078">
    <property type="entry name" value="RVT_1"/>
    <property type="match status" value="1"/>
</dbReference>
<dbReference type="Gene3D" id="4.10.60.10">
    <property type="entry name" value="Zinc finger, CCHC-type"/>
    <property type="match status" value="1"/>
</dbReference>
<evidence type="ECO:0000313" key="14">
    <source>
        <dbReference type="Ensembl" id="ENSCCRP00015007271.1"/>
    </source>
</evidence>
<dbReference type="InterPro" id="IPR001878">
    <property type="entry name" value="Znf_CCHC"/>
</dbReference>
<dbReference type="PROSITE" id="PS00141">
    <property type="entry name" value="ASP_PROTEASE"/>
    <property type="match status" value="1"/>
</dbReference>
<dbReference type="FunFam" id="3.10.20.370:FF:000001">
    <property type="entry name" value="Retrovirus-related Pol polyprotein from transposon 17.6-like protein"/>
    <property type="match status" value="1"/>
</dbReference>
<feature type="compositionally biased region" description="Polar residues" evidence="11">
    <location>
        <begin position="205"/>
        <end position="218"/>
    </location>
</feature>
<comment type="similarity">
    <text evidence="1">Belongs to the beta type-B retroviral polymerase family. HERV class-II K(HML-2) pol subfamily.</text>
</comment>
<dbReference type="Gene3D" id="1.10.340.70">
    <property type="match status" value="1"/>
</dbReference>
<dbReference type="SUPFAM" id="SSF50630">
    <property type="entry name" value="Acid proteases"/>
    <property type="match status" value="1"/>
</dbReference>
<dbReference type="SMART" id="SM00343">
    <property type="entry name" value="ZnF_C2HC"/>
    <property type="match status" value="2"/>
</dbReference>
<dbReference type="InterPro" id="IPR041373">
    <property type="entry name" value="RT_RNaseH"/>
</dbReference>
<dbReference type="PROSITE" id="PS50994">
    <property type="entry name" value="INTEGRASE"/>
    <property type="match status" value="1"/>
</dbReference>
<reference evidence="14" key="1">
    <citation type="submission" date="2025-08" db="UniProtKB">
        <authorList>
            <consortium name="Ensembl"/>
        </authorList>
    </citation>
    <scope>IDENTIFICATION</scope>
</reference>
<accession>A0A8C1SFD1</accession>
<dbReference type="Pfam" id="PF00665">
    <property type="entry name" value="rve"/>
    <property type="match status" value="1"/>
</dbReference>
<evidence type="ECO:0000256" key="1">
    <source>
        <dbReference type="ARBA" id="ARBA00010879"/>
    </source>
</evidence>
<dbReference type="FunFam" id="3.30.420.10:FF:000063">
    <property type="entry name" value="Retrovirus-related Pol polyprotein from transposon 297-like Protein"/>
    <property type="match status" value="1"/>
</dbReference>
<dbReference type="EC" id="2.7.7.49" evidence="3"/>
<keyword evidence="9" id="KW-0695">RNA-directed DNA polymerase</keyword>